<proteinExistence type="predicted"/>
<evidence type="ECO:0000313" key="1">
    <source>
        <dbReference type="EMBL" id="EEB33803.1"/>
    </source>
</evidence>
<dbReference type="EMBL" id="ABXU01000030">
    <property type="protein sequence ID" value="EEB33803.1"/>
    <property type="molecule type" value="Genomic_DNA"/>
</dbReference>
<accession>B6WTB3</accession>
<comment type="caution">
    <text evidence="1">The sequence shown here is derived from an EMBL/GenBank/DDBJ whole genome shotgun (WGS) entry which is preliminary data.</text>
</comment>
<dbReference type="Proteomes" id="UP000003676">
    <property type="component" value="Unassembled WGS sequence"/>
</dbReference>
<name>B6WTB3_9BACT</name>
<dbReference type="HOGENOM" id="CLU_1208189_0_0_7"/>
<evidence type="ECO:0000313" key="2">
    <source>
        <dbReference type="Proteomes" id="UP000003676"/>
    </source>
</evidence>
<reference evidence="1 2" key="2">
    <citation type="submission" date="2008-10" db="EMBL/GenBank/DDBJ databases">
        <authorList>
            <person name="Fulton L."/>
            <person name="Clifton S."/>
            <person name="Fulton B."/>
            <person name="Xu J."/>
            <person name="Minx P."/>
            <person name="Pepin K.H."/>
            <person name="Johnson M."/>
            <person name="Bhonagiri V."/>
            <person name="Nash W.E."/>
            <person name="Mardis E.R."/>
            <person name="Wilson R.K."/>
        </authorList>
    </citation>
    <scope>NUCLEOTIDE SEQUENCE [LARGE SCALE GENOMIC DNA]</scope>
    <source>
        <strain evidence="1 2">ATCC 29098</strain>
    </source>
</reference>
<protein>
    <submittedName>
        <fullName evidence="1">Uncharacterized protein</fullName>
    </submittedName>
</protein>
<reference evidence="1 2" key="1">
    <citation type="submission" date="2008-10" db="EMBL/GenBank/DDBJ databases">
        <title>Draft genome sequence of Desulvovibrio piger (ATCC 29098).</title>
        <authorList>
            <person name="Sudarsanam P."/>
            <person name="Ley R."/>
            <person name="Guruge J."/>
            <person name="Turnbaugh P.J."/>
            <person name="Mahowald M."/>
            <person name="Liep D."/>
            <person name="Gordon J."/>
        </authorList>
    </citation>
    <scope>NUCLEOTIDE SEQUENCE [LARGE SCALE GENOMIC DNA]</scope>
    <source>
        <strain evidence="1 2">ATCC 29098</strain>
    </source>
</reference>
<organism evidence="1 2">
    <name type="scientific">Desulfovibrio piger ATCC 29098</name>
    <dbReference type="NCBI Taxonomy" id="411464"/>
    <lineage>
        <taxon>Bacteria</taxon>
        <taxon>Pseudomonadati</taxon>
        <taxon>Thermodesulfobacteriota</taxon>
        <taxon>Desulfovibrionia</taxon>
        <taxon>Desulfovibrionales</taxon>
        <taxon>Desulfovibrionaceae</taxon>
        <taxon>Desulfovibrio</taxon>
    </lineage>
</organism>
<dbReference type="STRING" id="901.DESPIGER_0750"/>
<sequence length="229" mass="25395">MAYLPAGRHFFKESDMPDSTTRKQAYFFACLAAIATIGGAVGSHEYRELKEAYHAEQARSSALAARLQEAMAARDEEQDEDQGTDSGGEMAVAAVKTLAIRNNNPLNVKTVKGRPWFGQIAVDKHGHAVFDTPEHGIRAGANVLLNYYTRHGLDTLDGILSRFCTGNRAEYAAFLSKRLGIQPDKQFDVLARLPELLHAMARFESGQEWPRELFTGYSLVATAYRKGQR</sequence>
<dbReference type="eggNOG" id="ENOG5032ZB3">
    <property type="taxonomic scope" value="Bacteria"/>
</dbReference>
<dbReference type="AlphaFoldDB" id="B6WTB3"/>
<gene>
    <name evidence="1" type="ORF">DESPIG_01318</name>
</gene>